<dbReference type="Proteomes" id="UP000663881">
    <property type="component" value="Unassembled WGS sequence"/>
</dbReference>
<evidence type="ECO:0000313" key="9">
    <source>
        <dbReference type="Proteomes" id="UP000663881"/>
    </source>
</evidence>
<reference evidence="8" key="1">
    <citation type="submission" date="2021-02" db="EMBL/GenBank/DDBJ databases">
        <authorList>
            <person name="Nowell W R."/>
        </authorList>
    </citation>
    <scope>NUCLEOTIDE SEQUENCE</scope>
</reference>
<comment type="caution">
    <text evidence="8">The sequence shown here is derived from an EMBL/GenBank/DDBJ whole genome shotgun (WGS) entry which is preliminary data.</text>
</comment>
<protein>
    <recommendedName>
        <fullName evidence="4">Medium-chain acyl-CoA ligase ACSF2, mitochondrial</fullName>
    </recommendedName>
</protein>
<feature type="domain" description="AMP-dependent synthetase/ligase" evidence="7">
    <location>
        <begin position="12"/>
        <end position="109"/>
    </location>
</feature>
<evidence type="ECO:0000256" key="4">
    <source>
        <dbReference type="ARBA" id="ARBA00039638"/>
    </source>
</evidence>
<accession>A0A820TT13</accession>
<evidence type="ECO:0000256" key="5">
    <source>
        <dbReference type="ARBA" id="ARBA00047319"/>
    </source>
</evidence>
<gene>
    <name evidence="8" type="ORF">OKA104_LOCUS55238</name>
</gene>
<keyword evidence="2" id="KW-0436">Ligase</keyword>
<evidence type="ECO:0000256" key="3">
    <source>
        <dbReference type="ARBA" id="ARBA00037247"/>
    </source>
</evidence>
<dbReference type="AlphaFoldDB" id="A0A820TT13"/>
<proteinExistence type="inferred from homology"/>
<comment type="function">
    <text evidence="3">Acyl-CoA synthases catalyze the initial reaction in fatty acid metabolism, by forming a thioester with CoA. Has some preference toward medium-chain substrates. Plays a role in adipocyte differentiation.</text>
</comment>
<feature type="non-terminal residue" evidence="8">
    <location>
        <position position="1"/>
    </location>
</feature>
<evidence type="ECO:0000256" key="2">
    <source>
        <dbReference type="ARBA" id="ARBA00022598"/>
    </source>
</evidence>
<sequence>AQWNLFERFLTRLCVPIPMFHIFSEVVGVLNVAVAKCKIVFPAILPDTVSTMKAIHEEKCTALIGAPIIFRDILGHPDKKNYDLSSLAFAILGASPMHISFLRQLEKEIPI</sequence>
<evidence type="ECO:0000256" key="6">
    <source>
        <dbReference type="ARBA" id="ARBA00048277"/>
    </source>
</evidence>
<dbReference type="PANTHER" id="PTHR43201">
    <property type="entry name" value="ACYL-COA SYNTHETASE"/>
    <property type="match status" value="1"/>
</dbReference>
<comment type="similarity">
    <text evidence="1">Belongs to the ATP-dependent AMP-binding enzyme family.</text>
</comment>
<evidence type="ECO:0000259" key="7">
    <source>
        <dbReference type="Pfam" id="PF00501"/>
    </source>
</evidence>
<evidence type="ECO:0000256" key="1">
    <source>
        <dbReference type="ARBA" id="ARBA00006432"/>
    </source>
</evidence>
<feature type="non-terminal residue" evidence="8">
    <location>
        <position position="111"/>
    </location>
</feature>
<comment type="catalytic activity">
    <reaction evidence="6">
        <text>a medium-chain fatty acid + ATP + CoA = a medium-chain fatty acyl-CoA + AMP + diphosphate</text>
        <dbReference type="Rhea" id="RHEA:48340"/>
        <dbReference type="ChEBI" id="CHEBI:30616"/>
        <dbReference type="ChEBI" id="CHEBI:33019"/>
        <dbReference type="ChEBI" id="CHEBI:57287"/>
        <dbReference type="ChEBI" id="CHEBI:59558"/>
        <dbReference type="ChEBI" id="CHEBI:90546"/>
        <dbReference type="ChEBI" id="CHEBI:456215"/>
        <dbReference type="EC" id="6.2.1.2"/>
    </reaction>
</comment>
<dbReference type="EMBL" id="CAJOAY010038579">
    <property type="protein sequence ID" value="CAF4471051.1"/>
    <property type="molecule type" value="Genomic_DNA"/>
</dbReference>
<dbReference type="GO" id="GO:0006631">
    <property type="term" value="P:fatty acid metabolic process"/>
    <property type="evidence" value="ECO:0007669"/>
    <property type="project" value="TreeGrafter"/>
</dbReference>
<comment type="catalytic activity">
    <reaction evidence="5">
        <text>octanoate + ATP + CoA = octanoyl-CoA + AMP + diphosphate</text>
        <dbReference type="Rhea" id="RHEA:33631"/>
        <dbReference type="ChEBI" id="CHEBI:25646"/>
        <dbReference type="ChEBI" id="CHEBI:30616"/>
        <dbReference type="ChEBI" id="CHEBI:33019"/>
        <dbReference type="ChEBI" id="CHEBI:57287"/>
        <dbReference type="ChEBI" id="CHEBI:57386"/>
        <dbReference type="ChEBI" id="CHEBI:456215"/>
    </reaction>
</comment>
<evidence type="ECO:0000313" key="8">
    <source>
        <dbReference type="EMBL" id="CAF4471051.1"/>
    </source>
</evidence>
<organism evidence="8 9">
    <name type="scientific">Adineta steineri</name>
    <dbReference type="NCBI Taxonomy" id="433720"/>
    <lineage>
        <taxon>Eukaryota</taxon>
        <taxon>Metazoa</taxon>
        <taxon>Spiralia</taxon>
        <taxon>Gnathifera</taxon>
        <taxon>Rotifera</taxon>
        <taxon>Eurotatoria</taxon>
        <taxon>Bdelloidea</taxon>
        <taxon>Adinetida</taxon>
        <taxon>Adinetidae</taxon>
        <taxon>Adineta</taxon>
    </lineage>
</organism>
<dbReference type="Gene3D" id="3.40.50.980">
    <property type="match status" value="1"/>
</dbReference>
<name>A0A820TT13_9BILA</name>
<dbReference type="SUPFAM" id="SSF56801">
    <property type="entry name" value="Acetyl-CoA synthetase-like"/>
    <property type="match status" value="1"/>
</dbReference>
<dbReference type="GO" id="GO:0031956">
    <property type="term" value="F:medium-chain fatty acid-CoA ligase activity"/>
    <property type="evidence" value="ECO:0007669"/>
    <property type="project" value="UniProtKB-EC"/>
</dbReference>
<dbReference type="InterPro" id="IPR000873">
    <property type="entry name" value="AMP-dep_synth/lig_dom"/>
</dbReference>
<dbReference type="Pfam" id="PF00501">
    <property type="entry name" value="AMP-binding"/>
    <property type="match status" value="1"/>
</dbReference>
<dbReference type="PANTHER" id="PTHR43201:SF5">
    <property type="entry name" value="MEDIUM-CHAIN ACYL-COA LIGASE ACSF2, MITOCHONDRIAL"/>
    <property type="match status" value="1"/>
</dbReference>